<comment type="caution">
    <text evidence="5">The sequence shown here is derived from an EMBL/GenBank/DDBJ whole genome shotgun (WGS) entry which is preliminary data.</text>
</comment>
<sequence>MAGPAVKQQRRKASTKPNVATPKKNVSSSISEFARVSNTDVKKEVALTPKNSIVEPLTPASRKRKVVTSIEEDSSADEQPRKISRSAIKTQRIISQSTKRGRGRPSKALPEPTPKKRARSLSVSDSDESAINTGILLKRLRLESSPSRSSTPFSVNTPITEPDIDENDFVTTKAGLPEEVLALIDLHSSLLKTLTLHYAHNGSNVPADLRVLCPNVSRAWGRKQVTEADIRICLGILNFEPETKSTKPLFSLSNYGRGKICIEIDSVQHDSGRPLNEKKLNDTFHNNISTLWTRFSATDGFDISAFISTALPRAPITLCESVAKAAPVLSKGQKRLEELKQGMALKKQEKEAKSKPQPQQSSDVQMSNAGAPKMSVLDRIRMKSLQKSSLPAGNLSPAQLQRRAALQRAPEVAGMLGMLSRTAGQGGRVSFTMTATLEKLKDSLRMGVSREEGAACVRLLASEVAPEWVRVVAIAGRENVVLETDRQPSKAEVEGRVRGLLERE</sequence>
<dbReference type="Gene3D" id="1.10.10.1420">
    <property type="entry name" value="DNA replication factor Cdt1, C-terminal WH domain"/>
    <property type="match status" value="1"/>
</dbReference>
<dbReference type="AlphaFoldDB" id="A0AAX6MGX5"/>
<protein>
    <recommendedName>
        <fullName evidence="4">DNA replication factor Cdt1 C-terminal domain-containing protein</fullName>
    </recommendedName>
</protein>
<feature type="compositionally biased region" description="Polar residues" evidence="3">
    <location>
        <begin position="87"/>
        <end position="98"/>
    </location>
</feature>
<comment type="similarity">
    <text evidence="1">Belongs to the Cdt1 family.</text>
</comment>
<dbReference type="InterPro" id="IPR038090">
    <property type="entry name" value="Cdt1_C_WH_dom_sf"/>
</dbReference>
<keyword evidence="2" id="KW-0131">Cell cycle</keyword>
<dbReference type="EMBL" id="JBANMG010000007">
    <property type="protein sequence ID" value="KAK6951431.1"/>
    <property type="molecule type" value="Genomic_DNA"/>
</dbReference>
<dbReference type="Proteomes" id="UP001369815">
    <property type="component" value="Unassembled WGS sequence"/>
</dbReference>
<dbReference type="InterPro" id="IPR032054">
    <property type="entry name" value="Cdt1_C"/>
</dbReference>
<feature type="domain" description="DNA replication factor Cdt1 C-terminal" evidence="4">
    <location>
        <begin position="375"/>
        <end position="474"/>
    </location>
</feature>
<evidence type="ECO:0000313" key="5">
    <source>
        <dbReference type="EMBL" id="KAK6951431.1"/>
    </source>
</evidence>
<accession>A0AAX6MGX5</accession>
<organism evidence="5 6">
    <name type="scientific">Daldinia eschscholtzii</name>
    <dbReference type="NCBI Taxonomy" id="292717"/>
    <lineage>
        <taxon>Eukaryota</taxon>
        <taxon>Fungi</taxon>
        <taxon>Dikarya</taxon>
        <taxon>Ascomycota</taxon>
        <taxon>Pezizomycotina</taxon>
        <taxon>Sordariomycetes</taxon>
        <taxon>Xylariomycetidae</taxon>
        <taxon>Xylariales</taxon>
        <taxon>Hypoxylaceae</taxon>
        <taxon>Daldinia</taxon>
    </lineage>
</organism>
<evidence type="ECO:0000259" key="4">
    <source>
        <dbReference type="Pfam" id="PF16679"/>
    </source>
</evidence>
<feature type="region of interest" description="Disordered" evidence="3">
    <location>
        <begin position="1"/>
        <end position="27"/>
    </location>
</feature>
<evidence type="ECO:0000313" key="6">
    <source>
        <dbReference type="Proteomes" id="UP001369815"/>
    </source>
</evidence>
<evidence type="ECO:0000256" key="1">
    <source>
        <dbReference type="ARBA" id="ARBA00008356"/>
    </source>
</evidence>
<proteinExistence type="inferred from homology"/>
<reference evidence="5 6" key="1">
    <citation type="journal article" date="2024" name="Front Chem Biol">
        <title>Unveiling the potential of Daldinia eschscholtzii MFLUCC 19-0629 through bioactivity and bioinformatics studies for enhanced sustainable agriculture production.</title>
        <authorList>
            <person name="Brooks S."/>
            <person name="Weaver J.A."/>
            <person name="Klomchit A."/>
            <person name="Alharthi S.A."/>
            <person name="Onlamun T."/>
            <person name="Nurani R."/>
            <person name="Vong T.K."/>
            <person name="Alberti F."/>
            <person name="Greco C."/>
        </authorList>
    </citation>
    <scope>NUCLEOTIDE SEQUENCE [LARGE SCALE GENOMIC DNA]</scope>
    <source>
        <strain evidence="5">MFLUCC 19-0629</strain>
    </source>
</reference>
<feature type="compositionally biased region" description="Polar residues" evidence="3">
    <location>
        <begin position="356"/>
        <end position="368"/>
    </location>
</feature>
<feature type="compositionally biased region" description="Basic and acidic residues" evidence="3">
    <location>
        <begin position="345"/>
        <end position="354"/>
    </location>
</feature>
<feature type="region of interest" description="Disordered" evidence="3">
    <location>
        <begin position="345"/>
        <end position="369"/>
    </location>
</feature>
<feature type="region of interest" description="Disordered" evidence="3">
    <location>
        <begin position="50"/>
        <end position="125"/>
    </location>
</feature>
<dbReference type="Pfam" id="PF16679">
    <property type="entry name" value="CDT1_C"/>
    <property type="match status" value="1"/>
</dbReference>
<dbReference type="Pfam" id="PF26121">
    <property type="entry name" value="HTH_CDT1"/>
    <property type="match status" value="1"/>
</dbReference>
<name>A0AAX6MGX5_9PEZI</name>
<evidence type="ECO:0000256" key="2">
    <source>
        <dbReference type="ARBA" id="ARBA00023306"/>
    </source>
</evidence>
<evidence type="ECO:0000256" key="3">
    <source>
        <dbReference type="SAM" id="MobiDB-lite"/>
    </source>
</evidence>
<keyword evidence="6" id="KW-1185">Reference proteome</keyword>
<gene>
    <name evidence="5" type="ORF">Daesc_007966</name>
</gene>